<evidence type="ECO:0000313" key="1">
    <source>
        <dbReference type="EMBL" id="HIY78553.1"/>
    </source>
</evidence>
<dbReference type="PANTHER" id="PTHR13061:SF29">
    <property type="entry name" value="GAMMA CARBONIC ANHYDRASE-LIKE 1, MITOCHONDRIAL-RELATED"/>
    <property type="match status" value="1"/>
</dbReference>
<dbReference type="PANTHER" id="PTHR13061">
    <property type="entry name" value="DYNACTIN SUBUNIT P25"/>
    <property type="match status" value="1"/>
</dbReference>
<dbReference type="Pfam" id="PF00132">
    <property type="entry name" value="Hexapep"/>
    <property type="match status" value="2"/>
</dbReference>
<sequence>MNKIERGEGSFIHKRAYIAGDVTLGEGANVWCGACIRGDIAPVKIGRNTNVQDNATVHVGWQRPAVLGDNVTVGHNAVVHGCTVGNNVLIGMGAILLDGSEIGDGCIIGAGTLIPQNKKIPAGSVVYGNPYKIARTATEDDLKGVLLNAQAYLKLAKAYEEEGEGV</sequence>
<dbReference type="InterPro" id="IPR011004">
    <property type="entry name" value="Trimer_LpxA-like_sf"/>
</dbReference>
<evidence type="ECO:0000313" key="2">
    <source>
        <dbReference type="Proteomes" id="UP000824135"/>
    </source>
</evidence>
<reference evidence="1" key="1">
    <citation type="journal article" date="2021" name="PeerJ">
        <title>Extensive microbial diversity within the chicken gut microbiome revealed by metagenomics and culture.</title>
        <authorList>
            <person name="Gilroy R."/>
            <person name="Ravi A."/>
            <person name="Getino M."/>
            <person name="Pursley I."/>
            <person name="Horton D.L."/>
            <person name="Alikhan N.F."/>
            <person name="Baker D."/>
            <person name="Gharbi K."/>
            <person name="Hall N."/>
            <person name="Watson M."/>
            <person name="Adriaenssens E.M."/>
            <person name="Foster-Nyarko E."/>
            <person name="Jarju S."/>
            <person name="Secka A."/>
            <person name="Antonio M."/>
            <person name="Oren A."/>
            <person name="Chaudhuri R.R."/>
            <person name="La Ragione R."/>
            <person name="Hildebrand F."/>
            <person name="Pallen M.J."/>
        </authorList>
    </citation>
    <scope>NUCLEOTIDE SEQUENCE</scope>
    <source>
        <strain evidence="1">CHK199-9574</strain>
    </source>
</reference>
<name>A0A9D2CF77_9FIRM</name>
<proteinExistence type="predicted"/>
<dbReference type="CDD" id="cd04645">
    <property type="entry name" value="LbH_gamma_CA_like"/>
    <property type="match status" value="1"/>
</dbReference>
<dbReference type="AlphaFoldDB" id="A0A9D2CF77"/>
<organism evidence="1 2">
    <name type="scientific">Candidatus Borkfalkia excrementavium</name>
    <dbReference type="NCBI Taxonomy" id="2838505"/>
    <lineage>
        <taxon>Bacteria</taxon>
        <taxon>Bacillati</taxon>
        <taxon>Bacillota</taxon>
        <taxon>Clostridia</taxon>
        <taxon>Christensenellales</taxon>
        <taxon>Christensenellaceae</taxon>
        <taxon>Candidatus Borkfalkia</taxon>
    </lineage>
</organism>
<dbReference type="Proteomes" id="UP000824135">
    <property type="component" value="Unassembled WGS sequence"/>
</dbReference>
<dbReference type="InterPro" id="IPR050484">
    <property type="entry name" value="Transf_Hexapept/Carb_Anhydrase"/>
</dbReference>
<gene>
    <name evidence="1" type="ORF">H9728_05865</name>
</gene>
<dbReference type="EMBL" id="DXCO01000037">
    <property type="protein sequence ID" value="HIY78553.1"/>
    <property type="molecule type" value="Genomic_DNA"/>
</dbReference>
<reference evidence="1" key="2">
    <citation type="submission" date="2021-04" db="EMBL/GenBank/DDBJ databases">
        <authorList>
            <person name="Gilroy R."/>
        </authorList>
    </citation>
    <scope>NUCLEOTIDE SEQUENCE</scope>
    <source>
        <strain evidence="1">CHK199-9574</strain>
    </source>
</reference>
<comment type="caution">
    <text evidence="1">The sequence shown here is derived from an EMBL/GenBank/DDBJ whole genome shotgun (WGS) entry which is preliminary data.</text>
</comment>
<dbReference type="InterPro" id="IPR001451">
    <property type="entry name" value="Hexapep"/>
</dbReference>
<dbReference type="SUPFAM" id="SSF51161">
    <property type="entry name" value="Trimeric LpxA-like enzymes"/>
    <property type="match status" value="1"/>
</dbReference>
<dbReference type="Gene3D" id="2.160.10.10">
    <property type="entry name" value="Hexapeptide repeat proteins"/>
    <property type="match status" value="1"/>
</dbReference>
<accession>A0A9D2CF77</accession>
<protein>
    <submittedName>
        <fullName evidence="1">Gamma carbonic anhydrase family protein</fullName>
    </submittedName>
</protein>
<dbReference type="InterPro" id="IPR047324">
    <property type="entry name" value="LbH_gamma_CA-like"/>
</dbReference>